<gene>
    <name evidence="6" type="ORF">ENV41_01455</name>
</gene>
<evidence type="ECO:0000256" key="2">
    <source>
        <dbReference type="ARBA" id="ARBA00023015"/>
    </source>
</evidence>
<dbReference type="Gene3D" id="1.10.1660.10">
    <property type="match status" value="1"/>
</dbReference>
<keyword evidence="1" id="KW-0678">Repressor</keyword>
<name>A0A7V3J9V2_UNCC3</name>
<sequence length="104" mass="12055">MEREERLLTISEVSKRLNIPKHTLGFREKEFTGLFAPQRTQEDQRRFNDEHIAVLMKIKAMKEMGMGLSEIKRVLGNGRMNTPQEISPIDLLAHRLADLVRGKL</sequence>
<dbReference type="CDD" id="cd00592">
    <property type="entry name" value="HTH_MerR-like"/>
    <property type="match status" value="1"/>
</dbReference>
<evidence type="ECO:0000259" key="5">
    <source>
        <dbReference type="PROSITE" id="PS50937"/>
    </source>
</evidence>
<dbReference type="GO" id="GO:0003700">
    <property type="term" value="F:DNA-binding transcription factor activity"/>
    <property type="evidence" value="ECO:0007669"/>
    <property type="project" value="InterPro"/>
</dbReference>
<dbReference type="PANTHER" id="PTHR30204:SF69">
    <property type="entry name" value="MERR-FAMILY TRANSCRIPTIONAL REGULATOR"/>
    <property type="match status" value="1"/>
</dbReference>
<dbReference type="InterPro" id="IPR047057">
    <property type="entry name" value="MerR_fam"/>
</dbReference>
<dbReference type="SUPFAM" id="SSF46955">
    <property type="entry name" value="Putative DNA-binding domain"/>
    <property type="match status" value="1"/>
</dbReference>
<evidence type="ECO:0000256" key="3">
    <source>
        <dbReference type="ARBA" id="ARBA00023125"/>
    </source>
</evidence>
<protein>
    <submittedName>
        <fullName evidence="6">MerR family transcriptional regulator</fullName>
    </submittedName>
</protein>
<dbReference type="GO" id="GO:0003677">
    <property type="term" value="F:DNA binding"/>
    <property type="evidence" value="ECO:0007669"/>
    <property type="project" value="UniProtKB-KW"/>
</dbReference>
<dbReference type="PANTHER" id="PTHR30204">
    <property type="entry name" value="REDOX-CYCLING DRUG-SENSING TRANSCRIPTIONAL ACTIVATOR SOXR"/>
    <property type="match status" value="1"/>
</dbReference>
<keyword evidence="3" id="KW-0238">DNA-binding</keyword>
<feature type="domain" description="HTH merR-type" evidence="5">
    <location>
        <begin position="7"/>
        <end position="77"/>
    </location>
</feature>
<keyword evidence="4" id="KW-0804">Transcription</keyword>
<organism evidence="6">
    <name type="scientific">candidate division CPR3 bacterium</name>
    <dbReference type="NCBI Taxonomy" id="2268181"/>
    <lineage>
        <taxon>Bacteria</taxon>
        <taxon>Bacteria division CPR3</taxon>
    </lineage>
</organism>
<dbReference type="EMBL" id="DTGG01000049">
    <property type="protein sequence ID" value="HFZ08783.1"/>
    <property type="molecule type" value="Genomic_DNA"/>
</dbReference>
<proteinExistence type="predicted"/>
<dbReference type="Pfam" id="PF13411">
    <property type="entry name" value="MerR_1"/>
    <property type="match status" value="1"/>
</dbReference>
<evidence type="ECO:0000313" key="6">
    <source>
        <dbReference type="EMBL" id="HFZ08783.1"/>
    </source>
</evidence>
<evidence type="ECO:0000256" key="1">
    <source>
        <dbReference type="ARBA" id="ARBA00022491"/>
    </source>
</evidence>
<comment type="caution">
    <text evidence="6">The sequence shown here is derived from an EMBL/GenBank/DDBJ whole genome shotgun (WGS) entry which is preliminary data.</text>
</comment>
<evidence type="ECO:0000256" key="4">
    <source>
        <dbReference type="ARBA" id="ARBA00023163"/>
    </source>
</evidence>
<dbReference type="PROSITE" id="PS50937">
    <property type="entry name" value="HTH_MERR_2"/>
    <property type="match status" value="1"/>
</dbReference>
<keyword evidence="2" id="KW-0805">Transcription regulation</keyword>
<dbReference type="AlphaFoldDB" id="A0A7V3J9V2"/>
<dbReference type="InterPro" id="IPR000551">
    <property type="entry name" value="MerR-type_HTH_dom"/>
</dbReference>
<reference evidence="6" key="1">
    <citation type="journal article" date="2020" name="mSystems">
        <title>Genome- and Community-Level Interaction Insights into Carbon Utilization and Element Cycling Functions of Hydrothermarchaeota in Hydrothermal Sediment.</title>
        <authorList>
            <person name="Zhou Z."/>
            <person name="Liu Y."/>
            <person name="Xu W."/>
            <person name="Pan J."/>
            <person name="Luo Z.H."/>
            <person name="Li M."/>
        </authorList>
    </citation>
    <scope>NUCLEOTIDE SEQUENCE [LARGE SCALE GENOMIC DNA]</scope>
    <source>
        <strain evidence="6">SpSt-757</strain>
    </source>
</reference>
<dbReference type="InterPro" id="IPR009061">
    <property type="entry name" value="DNA-bd_dom_put_sf"/>
</dbReference>
<dbReference type="SMART" id="SM00422">
    <property type="entry name" value="HTH_MERR"/>
    <property type="match status" value="1"/>
</dbReference>
<accession>A0A7V3J9V2</accession>